<protein>
    <submittedName>
        <fullName evidence="2">Nuclear distribution protein nudE-like 1-A isoform X1</fullName>
    </submittedName>
</protein>
<evidence type="ECO:0000313" key="2">
    <source>
        <dbReference type="RefSeq" id="XP_073773624.1"/>
    </source>
</evidence>
<dbReference type="Proteomes" id="UP000000437">
    <property type="component" value="Chromosome 12"/>
</dbReference>
<proteinExistence type="predicted"/>
<dbReference type="RefSeq" id="XP_073773624.1">
    <property type="nucleotide sequence ID" value="XM_073917523.1"/>
</dbReference>
<organism evidence="1 2">
    <name type="scientific">Danio rerio</name>
    <name type="common">Zebrafish</name>
    <name type="synonym">Brachydanio rerio</name>
    <dbReference type="NCBI Taxonomy" id="7955"/>
    <lineage>
        <taxon>Eukaryota</taxon>
        <taxon>Metazoa</taxon>
        <taxon>Chordata</taxon>
        <taxon>Craniata</taxon>
        <taxon>Vertebrata</taxon>
        <taxon>Euteleostomi</taxon>
        <taxon>Actinopterygii</taxon>
        <taxon>Neopterygii</taxon>
        <taxon>Teleostei</taxon>
        <taxon>Ostariophysi</taxon>
        <taxon>Cypriniformes</taxon>
        <taxon>Danionidae</taxon>
        <taxon>Danioninae</taxon>
        <taxon>Danio</taxon>
    </lineage>
</organism>
<sequence>MDANMIPKFTTKEEEIDFWKALSLKYKKSYKEAQEELLEFQEGSRELETELETQLGQAEHRIRDLQADNQRLQHELDSLKEKLEYQYAQSYKQISVLEDDLSQTRGIKEQLHKYVRELEQANDDLERAKRATITSLEDFEQRLNQAIERNAFLESELDEKESLLVSVQRLKDEARDLRQELAVRDTRSEVTRMSAPSSPTPDNDKTDSAVQASLSLPATPLSKNLDNAFTILANGSTNAALTPSARISALNIVGDLLRKVGALESKLAACRNFAKDQAARKNYVTNVNGNLINGDISNYSHSLHTSYFDKARTVNGLDPGDATHITAPPRSNSPSGLVLSV</sequence>
<keyword evidence="1" id="KW-1185">Reference proteome</keyword>
<accession>A0AC58GV71</accession>
<evidence type="ECO:0000313" key="1">
    <source>
        <dbReference type="Proteomes" id="UP000000437"/>
    </source>
</evidence>
<reference evidence="2" key="1">
    <citation type="submission" date="2025-08" db="UniProtKB">
        <authorList>
            <consortium name="RefSeq"/>
        </authorList>
    </citation>
    <scope>IDENTIFICATION</scope>
    <source>
        <strain evidence="2">Tuebingen</strain>
        <tissue evidence="2">Fibroblasts and whole tissue</tissue>
    </source>
</reference>
<name>A0AC58GV71_DANRE</name>
<gene>
    <name evidence="2" type="primary">ndel1a</name>
</gene>